<keyword evidence="2" id="KW-1185">Reference proteome</keyword>
<evidence type="ECO:0000313" key="1">
    <source>
        <dbReference type="EMBL" id="GLD46908.1"/>
    </source>
</evidence>
<protein>
    <submittedName>
        <fullName evidence="1">Voltage-dependent T-type calcium channel subunit alpha-1H-like isoform X1</fullName>
    </submittedName>
</protein>
<dbReference type="Proteomes" id="UP001279410">
    <property type="component" value="Unassembled WGS sequence"/>
</dbReference>
<accession>A0AAD3QWF8</accession>
<comment type="caution">
    <text evidence="1">The sequence shown here is derived from an EMBL/GenBank/DDBJ whole genome shotgun (WGS) entry which is preliminary data.</text>
</comment>
<name>A0AAD3QWF8_LATJO</name>
<dbReference type="AlphaFoldDB" id="A0AAD3QWF8"/>
<sequence>MVQGEEYLCLKFIMTDFKGQREKQREVALTIPVQGACNPSSMEEGQLPYPTLAPVVCFGLKQTTRLRNWCLKMTCGPYPFLLLEV</sequence>
<dbReference type="EMBL" id="BRZM01000003">
    <property type="protein sequence ID" value="GLD46908.1"/>
    <property type="molecule type" value="Genomic_DNA"/>
</dbReference>
<organism evidence="1 2">
    <name type="scientific">Lates japonicus</name>
    <name type="common">Japanese lates</name>
    <dbReference type="NCBI Taxonomy" id="270547"/>
    <lineage>
        <taxon>Eukaryota</taxon>
        <taxon>Metazoa</taxon>
        <taxon>Chordata</taxon>
        <taxon>Craniata</taxon>
        <taxon>Vertebrata</taxon>
        <taxon>Euteleostomi</taxon>
        <taxon>Actinopterygii</taxon>
        <taxon>Neopterygii</taxon>
        <taxon>Teleostei</taxon>
        <taxon>Neoteleostei</taxon>
        <taxon>Acanthomorphata</taxon>
        <taxon>Carangaria</taxon>
        <taxon>Carangaria incertae sedis</taxon>
        <taxon>Centropomidae</taxon>
        <taxon>Lates</taxon>
    </lineage>
</organism>
<gene>
    <name evidence="1" type="ORF">AKAME5_000118200</name>
</gene>
<evidence type="ECO:0000313" key="2">
    <source>
        <dbReference type="Proteomes" id="UP001279410"/>
    </source>
</evidence>
<proteinExistence type="predicted"/>
<reference evidence="1" key="1">
    <citation type="submission" date="2022-08" db="EMBL/GenBank/DDBJ databases">
        <title>Genome sequencing of akame (Lates japonicus).</title>
        <authorList>
            <person name="Hashiguchi Y."/>
            <person name="Takahashi H."/>
        </authorList>
    </citation>
    <scope>NUCLEOTIDE SEQUENCE</scope>
    <source>
        <strain evidence="1">Kochi</strain>
    </source>
</reference>